<evidence type="ECO:0000313" key="2">
    <source>
        <dbReference type="EMBL" id="PDT43987.1"/>
    </source>
</evidence>
<evidence type="ECO:0000256" key="1">
    <source>
        <dbReference type="SAM" id="MobiDB-lite"/>
    </source>
</evidence>
<proteinExistence type="predicted"/>
<sequence>MRATNTPPFADRGREYSSSAGAERNGLEITDAIFEGMGEPGMKWIEVTGRGQRRYRTDEDE</sequence>
<dbReference type="Proteomes" id="UP000220353">
    <property type="component" value="Unassembled WGS sequence"/>
</dbReference>
<protein>
    <submittedName>
        <fullName evidence="2">Uncharacterized protein</fullName>
    </submittedName>
</protein>
<name>A0A2A6LNV6_RHIFR</name>
<organism evidence="2 3">
    <name type="scientific">Rhizobium fredii</name>
    <name type="common">Sinorhizobium fredii</name>
    <dbReference type="NCBI Taxonomy" id="380"/>
    <lineage>
        <taxon>Bacteria</taxon>
        <taxon>Pseudomonadati</taxon>
        <taxon>Pseudomonadota</taxon>
        <taxon>Alphaproteobacteria</taxon>
        <taxon>Hyphomicrobiales</taxon>
        <taxon>Rhizobiaceae</taxon>
        <taxon>Sinorhizobium/Ensifer group</taxon>
        <taxon>Sinorhizobium</taxon>
    </lineage>
</organism>
<feature type="region of interest" description="Disordered" evidence="1">
    <location>
        <begin position="1"/>
        <end position="26"/>
    </location>
</feature>
<gene>
    <name evidence="2" type="ORF">CO661_31795</name>
</gene>
<dbReference type="AlphaFoldDB" id="A0A2A6LNV6"/>
<accession>A0A2A6LNV6</accession>
<reference evidence="2 3" key="1">
    <citation type="submission" date="2017-09" db="EMBL/GenBank/DDBJ databases">
        <title>Comparative genomics of rhizobia isolated from Phaseolus vulgaris in China.</title>
        <authorList>
            <person name="Tong W."/>
        </authorList>
    </citation>
    <scope>NUCLEOTIDE SEQUENCE [LARGE SCALE GENOMIC DNA]</scope>
    <source>
        <strain evidence="2 3">PCH1</strain>
    </source>
</reference>
<comment type="caution">
    <text evidence="2">The sequence shown here is derived from an EMBL/GenBank/DDBJ whole genome shotgun (WGS) entry which is preliminary data.</text>
</comment>
<evidence type="ECO:0000313" key="3">
    <source>
        <dbReference type="Proteomes" id="UP000220353"/>
    </source>
</evidence>
<dbReference type="EMBL" id="NWTC01000047">
    <property type="protein sequence ID" value="PDT43987.1"/>
    <property type="molecule type" value="Genomic_DNA"/>
</dbReference>